<sequence length="263" mass="29809">MRFVTWNINSVRLRIDLLRHLVEETDPDVVLLQETKVQDKDFPVAALQDLGLTHSLFRGIKSYNGVAVLSKHPLAEPGGHHWAGREDARHVLATLPNGVEVHSLYVPAGGDEPDPAVNDKFRHKLDFVDEMKSWFPANRDPKRPILLAGDLNIAPLESDVWSHKQLLKVVSHTPVETEGLTAAQEAFGWTDAMRTLTPAPERLYTWWSYRAKDWRKADRGRRLDHVWLSPGLDGTLRHMSVLEDARGWEKPSDHAPVIVDLDV</sequence>
<keyword evidence="3 9" id="KW-0378">Hydrolase</keyword>
<comment type="similarity">
    <text evidence="1">Belongs to the DNA repair enzymes AP/ExoA family.</text>
</comment>
<dbReference type="SUPFAM" id="SSF56219">
    <property type="entry name" value="DNase I-like"/>
    <property type="match status" value="1"/>
</dbReference>
<dbReference type="GO" id="GO:0006281">
    <property type="term" value="P:DNA repair"/>
    <property type="evidence" value="ECO:0007669"/>
    <property type="project" value="InterPro"/>
</dbReference>
<feature type="active site" description="Proton acceptor" evidence="5">
    <location>
        <position position="254"/>
    </location>
</feature>
<dbReference type="NCBIfam" id="TIGR00633">
    <property type="entry name" value="xth"/>
    <property type="match status" value="1"/>
</dbReference>
<feature type="domain" description="Endonuclease/exonuclease/phosphatase" evidence="8">
    <location>
        <begin position="4"/>
        <end position="254"/>
    </location>
</feature>
<feature type="binding site" evidence="6">
    <location>
        <position position="7"/>
    </location>
    <ligand>
        <name>Mg(2+)</name>
        <dbReference type="ChEBI" id="CHEBI:18420"/>
        <label>1</label>
    </ligand>
</feature>
<evidence type="ECO:0000256" key="2">
    <source>
        <dbReference type="ARBA" id="ARBA00022723"/>
    </source>
</evidence>
<keyword evidence="4 6" id="KW-0460">Magnesium</keyword>
<dbReference type="GO" id="GO:0008311">
    <property type="term" value="F:double-stranded DNA 3'-5' DNA exonuclease activity"/>
    <property type="evidence" value="ECO:0007669"/>
    <property type="project" value="UniProtKB-EC"/>
</dbReference>
<dbReference type="InterPro" id="IPR005135">
    <property type="entry name" value="Endo/exonuclease/phosphatase"/>
</dbReference>
<dbReference type="CDD" id="cd09086">
    <property type="entry name" value="ExoIII-like_AP-endo"/>
    <property type="match status" value="1"/>
</dbReference>
<feature type="site" description="Transition state stabilizer" evidence="7">
    <location>
        <position position="152"/>
    </location>
</feature>
<dbReference type="GO" id="GO:0003677">
    <property type="term" value="F:DNA binding"/>
    <property type="evidence" value="ECO:0007669"/>
    <property type="project" value="InterPro"/>
</dbReference>
<dbReference type="PROSITE" id="PS00726">
    <property type="entry name" value="AP_NUCLEASE_F1_1"/>
    <property type="match status" value="1"/>
</dbReference>
<dbReference type="EC" id="3.1.11.2" evidence="9"/>
<dbReference type="InterPro" id="IPR020847">
    <property type="entry name" value="AP_endonuclease_F1_BS"/>
</dbReference>
<feature type="active site" evidence="5">
    <location>
        <position position="105"/>
    </location>
</feature>
<dbReference type="Pfam" id="PF03372">
    <property type="entry name" value="Exo_endo_phos"/>
    <property type="match status" value="1"/>
</dbReference>
<feature type="binding site" evidence="6">
    <location>
        <position position="150"/>
    </location>
    <ligand>
        <name>Mg(2+)</name>
        <dbReference type="ChEBI" id="CHEBI:18420"/>
        <label>1</label>
    </ligand>
</feature>
<dbReference type="GO" id="GO:0046872">
    <property type="term" value="F:metal ion binding"/>
    <property type="evidence" value="ECO:0007669"/>
    <property type="project" value="UniProtKB-KW"/>
</dbReference>
<evidence type="ECO:0000256" key="1">
    <source>
        <dbReference type="ARBA" id="ARBA00007092"/>
    </source>
</evidence>
<protein>
    <submittedName>
        <fullName evidence="9">Exodeoxyribonuclease III</fullName>
        <ecNumber evidence="9">3.1.11.2</ecNumber>
    </submittedName>
</protein>
<evidence type="ECO:0000256" key="3">
    <source>
        <dbReference type="ARBA" id="ARBA00022801"/>
    </source>
</evidence>
<dbReference type="PANTHER" id="PTHR43250">
    <property type="entry name" value="EXODEOXYRIBONUCLEASE III"/>
    <property type="match status" value="1"/>
</dbReference>
<evidence type="ECO:0000313" key="10">
    <source>
        <dbReference type="Proteomes" id="UP000672602"/>
    </source>
</evidence>
<keyword evidence="6" id="KW-0464">Manganese</keyword>
<keyword evidence="2 6" id="KW-0479">Metal-binding</keyword>
<comment type="cofactor">
    <cofactor evidence="6">
        <name>Mg(2+)</name>
        <dbReference type="ChEBI" id="CHEBI:18420"/>
    </cofactor>
    <cofactor evidence="6">
        <name>Mn(2+)</name>
        <dbReference type="ChEBI" id="CHEBI:29035"/>
    </cofactor>
    <text evidence="6">Probably binds two magnesium or manganese ions per subunit.</text>
</comment>
<evidence type="ECO:0000256" key="6">
    <source>
        <dbReference type="PIRSR" id="PIRSR604808-2"/>
    </source>
</evidence>
<feature type="active site" description="Proton donor/acceptor" evidence="5">
    <location>
        <position position="150"/>
    </location>
</feature>
<comment type="caution">
    <text evidence="9">The sequence shown here is derived from an EMBL/GenBank/DDBJ whole genome shotgun (WGS) entry which is preliminary data.</text>
</comment>
<proteinExistence type="inferred from homology"/>
<accession>A0A8J7S3Y4</accession>
<dbReference type="EMBL" id="JAGMWN010000006">
    <property type="protein sequence ID" value="MBP5858118.1"/>
    <property type="molecule type" value="Genomic_DNA"/>
</dbReference>
<dbReference type="PROSITE" id="PS51435">
    <property type="entry name" value="AP_NUCLEASE_F1_4"/>
    <property type="match status" value="1"/>
</dbReference>
<feature type="binding site" evidence="6">
    <location>
        <position position="253"/>
    </location>
    <ligand>
        <name>Mg(2+)</name>
        <dbReference type="ChEBI" id="CHEBI:18420"/>
        <label>1</label>
    </ligand>
</feature>
<dbReference type="GO" id="GO:0004519">
    <property type="term" value="F:endonuclease activity"/>
    <property type="evidence" value="ECO:0007669"/>
    <property type="project" value="InterPro"/>
</dbReference>
<dbReference type="InterPro" id="IPR037493">
    <property type="entry name" value="ExoIII-like"/>
</dbReference>
<evidence type="ECO:0000259" key="8">
    <source>
        <dbReference type="Pfam" id="PF03372"/>
    </source>
</evidence>
<evidence type="ECO:0000256" key="5">
    <source>
        <dbReference type="PIRSR" id="PIRSR604808-1"/>
    </source>
</evidence>
<feature type="site" description="Important for catalytic activity" evidence="7">
    <location>
        <position position="224"/>
    </location>
</feature>
<dbReference type="InterPro" id="IPR004808">
    <property type="entry name" value="AP_endonuc_1"/>
</dbReference>
<reference evidence="9" key="1">
    <citation type="submission" date="2021-04" db="EMBL/GenBank/DDBJ databases">
        <authorList>
            <person name="Zhang D.-C."/>
        </authorList>
    </citation>
    <scope>NUCLEOTIDE SEQUENCE</scope>
    <source>
        <strain evidence="9">CGMCC 1.15697</strain>
    </source>
</reference>
<feature type="site" description="Interaction with DNA substrate" evidence="7">
    <location>
        <position position="254"/>
    </location>
</feature>
<dbReference type="Proteomes" id="UP000672602">
    <property type="component" value="Unassembled WGS sequence"/>
</dbReference>
<feature type="binding site" evidence="6">
    <location>
        <position position="254"/>
    </location>
    <ligand>
        <name>Mg(2+)</name>
        <dbReference type="ChEBI" id="CHEBI:18420"/>
        <label>1</label>
    </ligand>
</feature>
<dbReference type="NCBIfam" id="TIGR00195">
    <property type="entry name" value="exoDNase_III"/>
    <property type="match status" value="1"/>
</dbReference>
<evidence type="ECO:0000256" key="7">
    <source>
        <dbReference type="PIRSR" id="PIRSR604808-3"/>
    </source>
</evidence>
<dbReference type="PANTHER" id="PTHR43250:SF2">
    <property type="entry name" value="EXODEOXYRIBONUCLEASE III"/>
    <property type="match status" value="1"/>
</dbReference>
<evidence type="ECO:0000313" key="9">
    <source>
        <dbReference type="EMBL" id="MBP5858118.1"/>
    </source>
</evidence>
<dbReference type="RefSeq" id="WP_210682694.1">
    <property type="nucleotide sequence ID" value="NZ_JAGMWN010000006.1"/>
</dbReference>
<dbReference type="Gene3D" id="3.60.10.10">
    <property type="entry name" value="Endonuclease/exonuclease/phosphatase"/>
    <property type="match status" value="1"/>
</dbReference>
<dbReference type="AlphaFoldDB" id="A0A8J7S3Y4"/>
<gene>
    <name evidence="9" type="primary">xth</name>
    <name evidence="9" type="ORF">KAJ83_13950</name>
</gene>
<feature type="binding site" evidence="6">
    <location>
        <position position="152"/>
    </location>
    <ligand>
        <name>Mg(2+)</name>
        <dbReference type="ChEBI" id="CHEBI:18420"/>
        <label>1</label>
    </ligand>
</feature>
<evidence type="ECO:0000256" key="4">
    <source>
        <dbReference type="ARBA" id="ARBA00022842"/>
    </source>
</evidence>
<name>A0A8J7S3Y4_9PROT</name>
<keyword evidence="10" id="KW-1185">Reference proteome</keyword>
<feature type="binding site" evidence="6">
    <location>
        <position position="34"/>
    </location>
    <ligand>
        <name>Mg(2+)</name>
        <dbReference type="ChEBI" id="CHEBI:18420"/>
        <label>1</label>
    </ligand>
</feature>
<organism evidence="9 10">
    <name type="scientific">Marivibrio halodurans</name>
    <dbReference type="NCBI Taxonomy" id="2039722"/>
    <lineage>
        <taxon>Bacteria</taxon>
        <taxon>Pseudomonadati</taxon>
        <taxon>Pseudomonadota</taxon>
        <taxon>Alphaproteobacteria</taxon>
        <taxon>Rhodospirillales</taxon>
        <taxon>Rhodospirillaceae</taxon>
        <taxon>Marivibrio</taxon>
    </lineage>
</organism>
<dbReference type="InterPro" id="IPR036691">
    <property type="entry name" value="Endo/exonu/phosph_ase_sf"/>
</dbReference>